<evidence type="ECO:0000313" key="1">
    <source>
        <dbReference type="EMBL" id="EWZ42826.1"/>
    </source>
</evidence>
<accession>W9KEQ0</accession>
<gene>
    <name evidence="1" type="ORF">FOZG_07635</name>
</gene>
<reference evidence="1" key="1">
    <citation type="submission" date="2011-06" db="EMBL/GenBank/DDBJ databases">
        <title>The Genome Sequence of Fusarium oxysporum Fo47.</title>
        <authorList>
            <consortium name="The Broad Institute Genome Sequencing Platform"/>
            <person name="Ma L.-J."/>
            <person name="Gale L.R."/>
            <person name="Schwartz D.C."/>
            <person name="Zhou S."/>
            <person name="Corby-Kistler H."/>
            <person name="Young S.K."/>
            <person name="Zeng Q."/>
            <person name="Gargeya S."/>
            <person name="Fitzgerald M."/>
            <person name="Haas B."/>
            <person name="Abouelleil A."/>
            <person name="Alvarado L."/>
            <person name="Arachchi H.M."/>
            <person name="Berlin A."/>
            <person name="Brown A."/>
            <person name="Chapman S.B."/>
            <person name="Chen Z."/>
            <person name="Dunbar C."/>
            <person name="Freedman E."/>
            <person name="Gearin G."/>
            <person name="Gellesch M."/>
            <person name="Goldberg J."/>
            <person name="Griggs A."/>
            <person name="Gujja S."/>
            <person name="Heiman D."/>
            <person name="Howarth C."/>
            <person name="Larson L."/>
            <person name="Lui A."/>
            <person name="MacDonald P.J.P."/>
            <person name="Mehta T."/>
            <person name="Montmayeur A."/>
            <person name="Murphy C."/>
            <person name="Neiman D."/>
            <person name="Pearson M."/>
            <person name="Priest M."/>
            <person name="Roberts A."/>
            <person name="Saif S."/>
            <person name="Shea T."/>
            <person name="Shenoy N."/>
            <person name="Sisk P."/>
            <person name="Stolte C."/>
            <person name="Sykes S."/>
            <person name="Wortman J."/>
            <person name="Nusbaum C."/>
            <person name="Birren B."/>
        </authorList>
    </citation>
    <scope>NUCLEOTIDE SEQUENCE [LARGE SCALE GENOMIC DNA]</scope>
    <source>
        <strain evidence="1">Fo47</strain>
    </source>
</reference>
<dbReference type="AlphaFoldDB" id="W9KEQ0"/>
<protein>
    <submittedName>
        <fullName evidence="1">Uncharacterized protein</fullName>
    </submittedName>
</protein>
<proteinExistence type="predicted"/>
<sequence>MQMQMQSRHKPKTMINMWAAVDEGKGSFAQR</sequence>
<dbReference type="VEuPathDB" id="FungiDB:FOZG_07635"/>
<reference evidence="1" key="2">
    <citation type="submission" date="2012-06" db="EMBL/GenBank/DDBJ databases">
        <title>Annotation of the Genome Sequence of Fusarium oxysporum Fo47.</title>
        <authorList>
            <consortium name="The Broad Institute Genomics Platform"/>
            <person name="Ma L.-J."/>
            <person name="Corby-Kistler H."/>
            <person name="Broz K."/>
            <person name="Gale L.R."/>
            <person name="Jonkers W."/>
            <person name="O'Donnell K."/>
            <person name="Ploetz R."/>
            <person name="Steinberg C."/>
            <person name="Schwartz D.C."/>
            <person name="VanEtten H."/>
            <person name="Zhou S."/>
            <person name="Young S.K."/>
            <person name="Zeng Q."/>
            <person name="Gargeya S."/>
            <person name="Fitzgerald M."/>
            <person name="Abouelleil A."/>
            <person name="Alvarado L."/>
            <person name="Chapman S.B."/>
            <person name="Gainer-Dewar J."/>
            <person name="Goldberg J."/>
            <person name="Griggs A."/>
            <person name="Gujja S."/>
            <person name="Hansen M."/>
            <person name="Howarth C."/>
            <person name="Imamovic A."/>
            <person name="Ireland A."/>
            <person name="Larimer J."/>
            <person name="McCowan C."/>
            <person name="Murphy C."/>
            <person name="Pearson M."/>
            <person name="Poon T.W."/>
            <person name="Priest M."/>
            <person name="Roberts A."/>
            <person name="Saif S."/>
            <person name="Shea T."/>
            <person name="Sykes S."/>
            <person name="Wortman J."/>
            <person name="Nusbaum C."/>
            <person name="Birren B."/>
        </authorList>
    </citation>
    <scope>NUCLEOTIDE SEQUENCE</scope>
    <source>
        <strain evidence="1">Fo47</strain>
    </source>
</reference>
<organism evidence="1">
    <name type="scientific">Fusarium oxysporum Fo47</name>
    <dbReference type="NCBI Taxonomy" id="660027"/>
    <lineage>
        <taxon>Eukaryota</taxon>
        <taxon>Fungi</taxon>
        <taxon>Dikarya</taxon>
        <taxon>Ascomycota</taxon>
        <taxon>Pezizomycotina</taxon>
        <taxon>Sordariomycetes</taxon>
        <taxon>Hypocreomycetidae</taxon>
        <taxon>Hypocreales</taxon>
        <taxon>Nectriaceae</taxon>
        <taxon>Fusarium</taxon>
        <taxon>Fusarium oxysporum species complex</taxon>
    </lineage>
</organism>
<name>W9KEQ0_FUSOX</name>
<dbReference type="EMBL" id="JH717899">
    <property type="protein sequence ID" value="EWZ42826.1"/>
    <property type="molecule type" value="Genomic_DNA"/>
</dbReference>
<dbReference type="HOGENOM" id="CLU_3399406_0_0_1"/>
<dbReference type="Proteomes" id="UP000030766">
    <property type="component" value="Unassembled WGS sequence"/>
</dbReference>